<dbReference type="InterPro" id="IPR027417">
    <property type="entry name" value="P-loop_NTPase"/>
</dbReference>
<evidence type="ECO:0000313" key="1">
    <source>
        <dbReference type="EMBL" id="DAE00738.1"/>
    </source>
</evidence>
<dbReference type="EMBL" id="BK015309">
    <property type="protein sequence ID" value="DAE00738.1"/>
    <property type="molecule type" value="Genomic_DNA"/>
</dbReference>
<proteinExistence type="predicted"/>
<organism evidence="1">
    <name type="scientific">Siphoviridae sp. ctH3Y19</name>
    <dbReference type="NCBI Taxonomy" id="2825419"/>
    <lineage>
        <taxon>Viruses</taxon>
        <taxon>Duplodnaviria</taxon>
        <taxon>Heunggongvirae</taxon>
        <taxon>Uroviricota</taxon>
        <taxon>Caudoviricetes</taxon>
    </lineage>
</organism>
<dbReference type="Gene3D" id="3.40.50.300">
    <property type="entry name" value="P-loop containing nucleotide triphosphate hydrolases"/>
    <property type="match status" value="1"/>
</dbReference>
<protein>
    <submittedName>
        <fullName evidence="1">Large terminase</fullName>
    </submittedName>
</protein>
<dbReference type="Gene3D" id="3.30.420.280">
    <property type="match status" value="1"/>
</dbReference>
<name>A0A8S5P193_9CAUD</name>
<reference evidence="1" key="1">
    <citation type="journal article" date="2021" name="Proc. Natl. Acad. Sci. U.S.A.">
        <title>A Catalog of Tens of Thousands of Viruses from Human Metagenomes Reveals Hidden Associations with Chronic Diseases.</title>
        <authorList>
            <person name="Tisza M.J."/>
            <person name="Buck C.B."/>
        </authorList>
    </citation>
    <scope>NUCLEOTIDE SEQUENCE</scope>
    <source>
        <strain evidence="1">CtH3Y19</strain>
    </source>
</reference>
<accession>A0A8S5P193</accession>
<sequence>MNKPAPFSVRQMEYFQRCFSNWFNVAEGGKRGGKNVLQVMAFCTLLETHKNKIHLVAGVSVATAKLNILDCDGYGLLNYFEGRCREGKYKDRDCVYIQTKAGEKVVLVSGGGKDGDEKLIKGNTYGMAYITEANECHPKFLREAFDRTLSSSDRKVFHDLNPKEEGHWYYTDILDFHEEKKLRNPKYGYNYGHFTIADNYSISGSRLRDILATYHKGTVWYERDILGKRKVEEGIIFRYFADCPDPYLFTDAQLQEWFKVRIKQAQRAGKKKWLDRITIGIDFGGNGSKTTFVMMGWLNGYRNLFVLEEDSLPVTEEVDSKRICDKFVEFYRMVIGQYGDVDWIFPDSASTTMINSLRNAAKSAGLPWRSISGCRKNPITERPKTVDMLFSMGRLMISRRCTSVIGAISRLRWDPDHPDQPEDKNIANCNDWWDAFCYCWLDFVEYVDLGR</sequence>